<feature type="transmembrane region" description="Helical" evidence="6">
    <location>
        <begin position="180"/>
        <end position="204"/>
    </location>
</feature>
<dbReference type="Gene3D" id="1.20.950.20">
    <property type="entry name" value="Transmembrane di-heme cytochromes, Chain C"/>
    <property type="match status" value="1"/>
</dbReference>
<gene>
    <name evidence="8" type="ORF">QGN17_10000</name>
</gene>
<keyword evidence="3 6" id="KW-0812">Transmembrane</keyword>
<evidence type="ECO:0000259" key="7">
    <source>
        <dbReference type="Pfam" id="PF01292"/>
    </source>
</evidence>
<dbReference type="RefSeq" id="WP_281044329.1">
    <property type="nucleotide sequence ID" value="NZ_JARYGZ010000001.1"/>
</dbReference>
<dbReference type="Pfam" id="PF01292">
    <property type="entry name" value="Ni_hydr_CYTB"/>
    <property type="match status" value="1"/>
</dbReference>
<evidence type="ECO:0000256" key="5">
    <source>
        <dbReference type="ARBA" id="ARBA00023136"/>
    </source>
</evidence>
<keyword evidence="5 6" id="KW-0472">Membrane</keyword>
<evidence type="ECO:0000256" key="2">
    <source>
        <dbReference type="ARBA" id="ARBA00022475"/>
    </source>
</evidence>
<dbReference type="PANTHER" id="PTHR30485">
    <property type="entry name" value="NI/FE-HYDROGENASE 1 B-TYPE CYTOCHROME SUBUNIT"/>
    <property type="match status" value="1"/>
</dbReference>
<keyword evidence="4 6" id="KW-1133">Transmembrane helix</keyword>
<dbReference type="EMBL" id="JARYGZ010000001">
    <property type="protein sequence ID" value="MDH7639061.1"/>
    <property type="molecule type" value="Genomic_DNA"/>
</dbReference>
<dbReference type="SUPFAM" id="SSF81342">
    <property type="entry name" value="Transmembrane di-heme cytochromes"/>
    <property type="match status" value="1"/>
</dbReference>
<feature type="transmembrane region" description="Helical" evidence="6">
    <location>
        <begin position="23"/>
        <end position="43"/>
    </location>
</feature>
<dbReference type="InterPro" id="IPR051542">
    <property type="entry name" value="Hydrogenase_cytochrome"/>
</dbReference>
<evidence type="ECO:0000256" key="3">
    <source>
        <dbReference type="ARBA" id="ARBA00022692"/>
    </source>
</evidence>
<evidence type="ECO:0000256" key="6">
    <source>
        <dbReference type="SAM" id="Phobius"/>
    </source>
</evidence>
<evidence type="ECO:0000313" key="8">
    <source>
        <dbReference type="EMBL" id="MDH7639061.1"/>
    </source>
</evidence>
<evidence type="ECO:0000313" key="9">
    <source>
        <dbReference type="Proteomes" id="UP001160625"/>
    </source>
</evidence>
<reference evidence="8" key="1">
    <citation type="submission" date="2023-04" db="EMBL/GenBank/DDBJ databases">
        <title>Sphingomonas sp. MAHUQ-71 isolated from rice field.</title>
        <authorList>
            <person name="Huq M.A."/>
        </authorList>
    </citation>
    <scope>NUCLEOTIDE SEQUENCE</scope>
    <source>
        <strain evidence="8">MAHUQ-71</strain>
    </source>
</reference>
<keyword evidence="9" id="KW-1185">Reference proteome</keyword>
<comment type="subcellular location">
    <subcellularLocation>
        <location evidence="1">Cell membrane</location>
        <topology evidence="1">Multi-pass membrane protein</topology>
    </subcellularLocation>
</comment>
<dbReference type="PANTHER" id="PTHR30485:SF1">
    <property type="entry name" value="CYTOCHROME YDHU-RELATED"/>
    <property type="match status" value="1"/>
</dbReference>
<evidence type="ECO:0000256" key="1">
    <source>
        <dbReference type="ARBA" id="ARBA00004651"/>
    </source>
</evidence>
<feature type="transmembrane region" description="Helical" evidence="6">
    <location>
        <begin position="224"/>
        <end position="246"/>
    </location>
</feature>
<protein>
    <submittedName>
        <fullName evidence="8">Cytochrome b/b6 domain-containing protein</fullName>
    </submittedName>
</protein>
<organism evidence="8 9">
    <name type="scientific">Sphingomonas oryzagri</name>
    <dbReference type="NCBI Taxonomy" id="3042314"/>
    <lineage>
        <taxon>Bacteria</taxon>
        <taxon>Pseudomonadati</taxon>
        <taxon>Pseudomonadota</taxon>
        <taxon>Alphaproteobacteria</taxon>
        <taxon>Sphingomonadales</taxon>
        <taxon>Sphingomonadaceae</taxon>
        <taxon>Sphingomonas</taxon>
    </lineage>
</organism>
<sequence length="268" mass="30428">MAEQLSTPEGGDIVYRHRLPVRLWHWANAVAVFVMLMSGLMIFNAHPHLYWGQYGANYDHSWLDITPGHLRIGPLTIPTPHVLGVRAGGRIVAFPPWATLPSHYDLAGARQWHFAFAWLLVVPGLCFLLWGFVRRHFWRDLAPSRAELTPRHLWHDVRDHARLRFPTGEAARRYNILQKIAYGTVIFVLLPGVVLTGLTMSPSMDAAWPWLLDLFGGRPSARSIHFLCAMGLAAFILIHLLMVVLAGPINEVRSMITGRYRLPREKAE</sequence>
<feature type="transmembrane region" description="Helical" evidence="6">
    <location>
        <begin position="112"/>
        <end position="133"/>
    </location>
</feature>
<dbReference type="Proteomes" id="UP001160625">
    <property type="component" value="Unassembled WGS sequence"/>
</dbReference>
<dbReference type="InterPro" id="IPR016174">
    <property type="entry name" value="Di-haem_cyt_TM"/>
</dbReference>
<feature type="domain" description="Cytochrome b561 bacterial/Ni-hydrogenase" evidence="7">
    <location>
        <begin position="16"/>
        <end position="258"/>
    </location>
</feature>
<evidence type="ECO:0000256" key="4">
    <source>
        <dbReference type="ARBA" id="ARBA00022989"/>
    </source>
</evidence>
<comment type="caution">
    <text evidence="8">The sequence shown here is derived from an EMBL/GenBank/DDBJ whole genome shotgun (WGS) entry which is preliminary data.</text>
</comment>
<accession>A0ABT6N185</accession>
<keyword evidence="2" id="KW-1003">Cell membrane</keyword>
<dbReference type="InterPro" id="IPR011577">
    <property type="entry name" value="Cyt_b561_bac/Ni-Hgenase"/>
</dbReference>
<name>A0ABT6N185_9SPHN</name>
<proteinExistence type="predicted"/>